<keyword evidence="2" id="KW-0226">DNA condensation</keyword>
<dbReference type="InterPro" id="IPR010992">
    <property type="entry name" value="IHF-like_DNA-bd_dom_sf"/>
</dbReference>
<evidence type="ECO:0000256" key="3">
    <source>
        <dbReference type="ARBA" id="ARBA00023125"/>
    </source>
</evidence>
<dbReference type="GO" id="GO:0003677">
    <property type="term" value="F:DNA binding"/>
    <property type="evidence" value="ECO:0007669"/>
    <property type="project" value="UniProtKB-KW"/>
</dbReference>
<organism evidence="5 7">
    <name type="scientific">Faecalicoccus acidiformans</name>
    <dbReference type="NCBI Taxonomy" id="915173"/>
    <lineage>
        <taxon>Bacteria</taxon>
        <taxon>Bacillati</taxon>
        <taxon>Bacillota</taxon>
        <taxon>Erysipelotrichia</taxon>
        <taxon>Erysipelotrichales</taxon>
        <taxon>Erysipelotrichaceae</taxon>
        <taxon>Faecalicoccus</taxon>
    </lineage>
</organism>
<sequence length="98" mass="11104">MAKFVNKESLTETIHNDLKISRKEAGHAVELIFKEITDALAQEGEVDIAGFGKFVIFDRKERMGINPVTKEKMMIHATKLPKFKPSISLKKICNSKED</sequence>
<dbReference type="InterPro" id="IPR000119">
    <property type="entry name" value="Hist_DNA-bd"/>
</dbReference>
<dbReference type="SUPFAM" id="SSF47729">
    <property type="entry name" value="IHF-like DNA-binding proteins"/>
    <property type="match status" value="1"/>
</dbReference>
<dbReference type="PROSITE" id="PS00045">
    <property type="entry name" value="HISTONE_LIKE"/>
    <property type="match status" value="1"/>
</dbReference>
<dbReference type="Proteomes" id="UP000521313">
    <property type="component" value="Unassembled WGS sequence"/>
</dbReference>
<comment type="caution">
    <text evidence="5">The sequence shown here is derived from an EMBL/GenBank/DDBJ whole genome shotgun (WGS) entry which is preliminary data.</text>
</comment>
<dbReference type="AlphaFoldDB" id="A0A7W8FXM4"/>
<reference evidence="6 8" key="3">
    <citation type="journal article" date="2021" name="Sci. Rep.">
        <title>The distribution of antibiotic resistance genes in chicken gut microbiota commensals.</title>
        <authorList>
            <person name="Juricova H."/>
            <person name="Matiasovicova J."/>
            <person name="Kubasova T."/>
            <person name="Cejkova D."/>
            <person name="Rychlik I."/>
        </authorList>
    </citation>
    <scope>NUCLEOTIDE SEQUENCE [LARGE SCALE GENOMIC DNA]</scope>
    <source>
        <strain evidence="6 8">An423</strain>
    </source>
</reference>
<dbReference type="GO" id="GO:0030261">
    <property type="term" value="P:chromosome condensation"/>
    <property type="evidence" value="ECO:0007669"/>
    <property type="project" value="UniProtKB-KW"/>
</dbReference>
<evidence type="ECO:0000313" key="8">
    <source>
        <dbReference type="Proteomes" id="UP000775500"/>
    </source>
</evidence>
<evidence type="ECO:0000256" key="1">
    <source>
        <dbReference type="ARBA" id="ARBA00010529"/>
    </source>
</evidence>
<dbReference type="PANTHER" id="PTHR33175:SF3">
    <property type="entry name" value="DNA-BINDING PROTEIN HU-BETA"/>
    <property type="match status" value="1"/>
</dbReference>
<dbReference type="Gene3D" id="4.10.520.10">
    <property type="entry name" value="IHF-like DNA-binding proteins"/>
    <property type="match status" value="1"/>
</dbReference>
<dbReference type="EMBL" id="JACHHD010000004">
    <property type="protein sequence ID" value="MBB5184466.1"/>
    <property type="molecule type" value="Genomic_DNA"/>
</dbReference>
<dbReference type="Pfam" id="PF00216">
    <property type="entry name" value="Bac_DNA_binding"/>
    <property type="match status" value="1"/>
</dbReference>
<dbReference type="InterPro" id="IPR020816">
    <property type="entry name" value="Histone-like_DNA-bd_CS"/>
</dbReference>
<keyword evidence="3 5" id="KW-0238">DNA-binding</keyword>
<proteinExistence type="inferred from homology"/>
<dbReference type="EMBL" id="JACJLU010000002">
    <property type="protein sequence ID" value="MBM6830923.1"/>
    <property type="molecule type" value="Genomic_DNA"/>
</dbReference>
<evidence type="ECO:0000313" key="7">
    <source>
        <dbReference type="Proteomes" id="UP000521313"/>
    </source>
</evidence>
<dbReference type="PANTHER" id="PTHR33175">
    <property type="entry name" value="DNA-BINDING PROTEIN HU"/>
    <property type="match status" value="1"/>
</dbReference>
<evidence type="ECO:0000256" key="2">
    <source>
        <dbReference type="ARBA" id="ARBA00023067"/>
    </source>
</evidence>
<dbReference type="SMART" id="SM00411">
    <property type="entry name" value="BHL"/>
    <property type="match status" value="1"/>
</dbReference>
<dbReference type="RefSeq" id="WP_183374461.1">
    <property type="nucleotide sequence ID" value="NZ_JACHHD010000004.1"/>
</dbReference>
<reference evidence="5 7" key="1">
    <citation type="submission" date="2020-08" db="EMBL/GenBank/DDBJ databases">
        <title>Genomic Encyclopedia of Type Strains, Phase IV (KMG-IV): sequencing the most valuable type-strain genomes for metagenomic binning, comparative biology and taxonomic classification.</title>
        <authorList>
            <person name="Goeker M."/>
        </authorList>
    </citation>
    <scope>NUCLEOTIDE SEQUENCE [LARGE SCALE GENOMIC DNA]</scope>
    <source>
        <strain evidence="5 7">DSM 26963</strain>
    </source>
</reference>
<dbReference type="CDD" id="cd13831">
    <property type="entry name" value="HU"/>
    <property type="match status" value="1"/>
</dbReference>
<keyword evidence="8" id="KW-1185">Reference proteome</keyword>
<dbReference type="GO" id="GO:0030527">
    <property type="term" value="F:structural constituent of chromatin"/>
    <property type="evidence" value="ECO:0007669"/>
    <property type="project" value="InterPro"/>
</dbReference>
<comment type="similarity">
    <text evidence="1 4">Belongs to the bacterial histone-like protein family.</text>
</comment>
<evidence type="ECO:0000313" key="6">
    <source>
        <dbReference type="EMBL" id="MBM6830923.1"/>
    </source>
</evidence>
<dbReference type="PRINTS" id="PR01727">
    <property type="entry name" value="DNABINDINGHU"/>
</dbReference>
<evidence type="ECO:0000313" key="5">
    <source>
        <dbReference type="EMBL" id="MBB5184466.1"/>
    </source>
</evidence>
<reference evidence="6" key="2">
    <citation type="submission" date="2020-08" db="EMBL/GenBank/DDBJ databases">
        <authorList>
            <person name="Cejkova D."/>
            <person name="Kubasova T."/>
            <person name="Jahodarova E."/>
            <person name="Rychlik I."/>
        </authorList>
    </citation>
    <scope>NUCLEOTIDE SEQUENCE</scope>
    <source>
        <strain evidence="6">An423</strain>
    </source>
</reference>
<name>A0A7W8FXM4_9FIRM</name>
<evidence type="ECO:0000256" key="4">
    <source>
        <dbReference type="RuleBase" id="RU003939"/>
    </source>
</evidence>
<gene>
    <name evidence="6" type="ORF">H5982_02220</name>
    <name evidence="5" type="ORF">HNQ43_000505</name>
</gene>
<dbReference type="Proteomes" id="UP000775500">
    <property type="component" value="Unassembled WGS sequence"/>
</dbReference>
<protein>
    <submittedName>
        <fullName evidence="5">DNA-binding protein HU-beta</fullName>
    </submittedName>
    <submittedName>
        <fullName evidence="6">HU family DNA-binding protein</fullName>
    </submittedName>
</protein>
<accession>A0A7W8FXM4</accession>